<name>A0AAD1HUP8_9MYCO</name>
<dbReference type="EMBL" id="AP022564">
    <property type="protein sequence ID" value="BBX21015.1"/>
    <property type="molecule type" value="Genomic_DNA"/>
</dbReference>
<evidence type="ECO:0000256" key="1">
    <source>
        <dbReference type="SAM" id="SignalP"/>
    </source>
</evidence>
<organism evidence="2 3">
    <name type="scientific">Mycolicibacter terrae</name>
    <dbReference type="NCBI Taxonomy" id="1788"/>
    <lineage>
        <taxon>Bacteria</taxon>
        <taxon>Bacillati</taxon>
        <taxon>Actinomycetota</taxon>
        <taxon>Actinomycetes</taxon>
        <taxon>Mycobacteriales</taxon>
        <taxon>Mycobacteriaceae</taxon>
        <taxon>Mycolicibacter</taxon>
    </lineage>
</organism>
<dbReference type="AlphaFoldDB" id="A0AAD1HUP8"/>
<feature type="signal peptide" evidence="1">
    <location>
        <begin position="1"/>
        <end position="30"/>
    </location>
</feature>
<evidence type="ECO:0000313" key="3">
    <source>
        <dbReference type="Proteomes" id="UP000467636"/>
    </source>
</evidence>
<evidence type="ECO:0008006" key="4">
    <source>
        <dbReference type="Google" id="ProtNLM"/>
    </source>
</evidence>
<feature type="chain" id="PRO_5042220021" description="ESX-1 secretion-associated protein" evidence="1">
    <location>
        <begin position="31"/>
        <end position="100"/>
    </location>
</feature>
<keyword evidence="1" id="KW-0732">Signal</keyword>
<dbReference type="RefSeq" id="WP_133055492.1">
    <property type="nucleotide sequence ID" value="NZ_AP022564.1"/>
</dbReference>
<proteinExistence type="predicted"/>
<gene>
    <name evidence="2" type="ORF">MTER_04260</name>
</gene>
<reference evidence="2 3" key="1">
    <citation type="journal article" date="2019" name="Emerg. Microbes Infect.">
        <title>Comprehensive subspecies identification of 175 nontuberculous mycobacteria species based on 7547 genomic profiles.</title>
        <authorList>
            <person name="Matsumoto Y."/>
            <person name="Kinjo T."/>
            <person name="Motooka D."/>
            <person name="Nabeya D."/>
            <person name="Jung N."/>
            <person name="Uechi K."/>
            <person name="Horii T."/>
            <person name="Iida T."/>
            <person name="Fujita J."/>
            <person name="Nakamura S."/>
        </authorList>
    </citation>
    <scope>NUCLEOTIDE SEQUENCE [LARGE SCALE GENOMIC DNA]</scope>
    <source>
        <strain evidence="2 3">JCM 12143</strain>
    </source>
</reference>
<accession>A0AAD1HUP8</accession>
<dbReference type="Proteomes" id="UP000467636">
    <property type="component" value="Chromosome"/>
</dbReference>
<evidence type="ECO:0000313" key="2">
    <source>
        <dbReference type="EMBL" id="BBX21015.1"/>
    </source>
</evidence>
<sequence length="100" mass="10067">MTEAPLQANPAGLVAVAARCQALAAGFALAPPAGVASNWQASARAVNTSTGRASRAAAASAERMRATGTKLTAAADRYEANEADAAQRFSQLSPRGPVLT</sequence>
<protein>
    <recommendedName>
        <fullName evidence="4">ESX-1 secretion-associated protein</fullName>
    </recommendedName>
</protein>
<keyword evidence="3" id="KW-1185">Reference proteome</keyword>